<keyword evidence="3 5" id="KW-0687">Ribonucleoprotein</keyword>
<dbReference type="InterPro" id="IPR002132">
    <property type="entry name" value="Ribosomal_uL5"/>
</dbReference>
<evidence type="ECO:0000259" key="7">
    <source>
        <dbReference type="Pfam" id="PF00281"/>
    </source>
</evidence>
<dbReference type="Proteomes" id="UP000178197">
    <property type="component" value="Unassembled WGS sequence"/>
</dbReference>
<dbReference type="PANTHER" id="PTHR11994">
    <property type="entry name" value="60S RIBOSOMAL PROTEIN L11-RELATED"/>
    <property type="match status" value="1"/>
</dbReference>
<dbReference type="EMBL" id="MGJT01000013">
    <property type="protein sequence ID" value="OGN12827.1"/>
    <property type="molecule type" value="Genomic_DNA"/>
</dbReference>
<dbReference type="GO" id="GO:1990904">
    <property type="term" value="C:ribonucleoprotein complex"/>
    <property type="evidence" value="ECO:0007669"/>
    <property type="project" value="UniProtKB-KW"/>
</dbReference>
<gene>
    <name evidence="5" type="primary">rplE</name>
    <name evidence="9" type="ORF">A3C71_01270</name>
</gene>
<dbReference type="NCBIfam" id="NF000585">
    <property type="entry name" value="PRK00010.1"/>
    <property type="match status" value="1"/>
</dbReference>
<dbReference type="GO" id="GO:0003735">
    <property type="term" value="F:structural constituent of ribosome"/>
    <property type="evidence" value="ECO:0007669"/>
    <property type="project" value="InterPro"/>
</dbReference>
<dbReference type="GO" id="GO:0005840">
    <property type="term" value="C:ribosome"/>
    <property type="evidence" value="ECO:0007669"/>
    <property type="project" value="UniProtKB-KW"/>
</dbReference>
<dbReference type="AlphaFoldDB" id="A0A1F8FI91"/>
<dbReference type="SUPFAM" id="SSF55282">
    <property type="entry name" value="RL5-like"/>
    <property type="match status" value="1"/>
</dbReference>
<dbReference type="GO" id="GO:0000049">
    <property type="term" value="F:tRNA binding"/>
    <property type="evidence" value="ECO:0007669"/>
    <property type="project" value="UniProtKB-UniRule"/>
</dbReference>
<keyword evidence="5" id="KW-0694">RNA-binding</keyword>
<organism evidence="9 10">
    <name type="scientific">Candidatus Yanofskybacteria bacterium RIFCSPHIGHO2_02_FULL_43_15c</name>
    <dbReference type="NCBI Taxonomy" id="1802679"/>
    <lineage>
        <taxon>Bacteria</taxon>
        <taxon>Candidatus Yanofskyibacteriota</taxon>
    </lineage>
</organism>
<dbReference type="PIRSF" id="PIRSF002161">
    <property type="entry name" value="Ribosomal_L5"/>
    <property type="match status" value="1"/>
</dbReference>
<dbReference type="Gene3D" id="3.30.1440.10">
    <property type="match status" value="1"/>
</dbReference>
<comment type="caution">
    <text evidence="9">The sequence shown here is derived from an EMBL/GenBank/DDBJ whole genome shotgun (WGS) entry which is preliminary data.</text>
</comment>
<keyword evidence="5" id="KW-0820">tRNA-binding</keyword>
<evidence type="ECO:0000256" key="2">
    <source>
        <dbReference type="ARBA" id="ARBA00022980"/>
    </source>
</evidence>
<evidence type="ECO:0000259" key="8">
    <source>
        <dbReference type="Pfam" id="PF00673"/>
    </source>
</evidence>
<evidence type="ECO:0000256" key="5">
    <source>
        <dbReference type="HAMAP-Rule" id="MF_01333"/>
    </source>
</evidence>
<evidence type="ECO:0000256" key="3">
    <source>
        <dbReference type="ARBA" id="ARBA00023274"/>
    </source>
</evidence>
<dbReference type="InterPro" id="IPR022803">
    <property type="entry name" value="Ribosomal_uL5_dom_sf"/>
</dbReference>
<name>A0A1F8FI91_9BACT</name>
<dbReference type="GO" id="GO:0019843">
    <property type="term" value="F:rRNA binding"/>
    <property type="evidence" value="ECO:0007669"/>
    <property type="project" value="UniProtKB-UniRule"/>
</dbReference>
<proteinExistence type="inferred from homology"/>
<evidence type="ECO:0000256" key="6">
    <source>
        <dbReference type="RuleBase" id="RU003930"/>
    </source>
</evidence>
<comment type="subunit">
    <text evidence="5">Part of the 50S ribosomal subunit; part of the 5S rRNA/L5/L18/L25 subcomplex. Contacts the 5S rRNA and the P site tRNA. Forms a bridge to the 30S subunit in the 70S ribosome.</text>
</comment>
<comment type="function">
    <text evidence="5">This is 1 of the proteins that bind and probably mediate the attachment of the 5S RNA into the large ribosomal subunit, where it forms part of the central protuberance. In the 70S ribosome it contacts protein S13 of the 30S subunit (bridge B1b), connecting the 2 subunits; this bridge is implicated in subunit movement. Contacts the P site tRNA; the 5S rRNA and some of its associated proteins might help stabilize positioning of ribosome-bound tRNAs.</text>
</comment>
<dbReference type="HAMAP" id="MF_01333_B">
    <property type="entry name" value="Ribosomal_uL5_B"/>
    <property type="match status" value="1"/>
</dbReference>
<dbReference type="FunFam" id="3.30.1440.10:FF:000001">
    <property type="entry name" value="50S ribosomal protein L5"/>
    <property type="match status" value="1"/>
</dbReference>
<dbReference type="Pfam" id="PF00281">
    <property type="entry name" value="Ribosomal_L5"/>
    <property type="match status" value="1"/>
</dbReference>
<keyword evidence="5" id="KW-0699">rRNA-binding</keyword>
<dbReference type="InterPro" id="IPR031310">
    <property type="entry name" value="Ribosomal_uL5_N"/>
</dbReference>
<evidence type="ECO:0000313" key="9">
    <source>
        <dbReference type="EMBL" id="OGN12827.1"/>
    </source>
</evidence>
<feature type="domain" description="Large ribosomal subunit protein uL5 C-terminal" evidence="8">
    <location>
        <begin position="85"/>
        <end position="176"/>
    </location>
</feature>
<reference evidence="9 10" key="1">
    <citation type="journal article" date="2016" name="Nat. Commun.">
        <title>Thousands of microbial genomes shed light on interconnected biogeochemical processes in an aquifer system.</title>
        <authorList>
            <person name="Anantharaman K."/>
            <person name="Brown C.T."/>
            <person name="Hug L.A."/>
            <person name="Sharon I."/>
            <person name="Castelle C.J."/>
            <person name="Probst A.J."/>
            <person name="Thomas B.C."/>
            <person name="Singh A."/>
            <person name="Wilkins M.J."/>
            <person name="Karaoz U."/>
            <person name="Brodie E.L."/>
            <person name="Williams K.H."/>
            <person name="Hubbard S.S."/>
            <person name="Banfield J.F."/>
        </authorList>
    </citation>
    <scope>NUCLEOTIDE SEQUENCE [LARGE SCALE GENOMIC DNA]</scope>
</reference>
<dbReference type="InterPro" id="IPR020929">
    <property type="entry name" value="Ribosomal_uL5_CS"/>
</dbReference>
<dbReference type="InterPro" id="IPR031309">
    <property type="entry name" value="Ribosomal_uL5_C"/>
</dbReference>
<comment type="similarity">
    <text evidence="1 5 6">Belongs to the universal ribosomal protein uL5 family.</text>
</comment>
<sequence length="180" mass="20457">MIPRLLTKYRKEVIPAMREKFGYKNVMQVPKIKKVVLNVGTGKYVKEGKMLEKIEKDLAILTGQKPMPTVAKKSIASFKIRQGMKIGYKVTLRKSKMYDFIDRLVSIGFPRTRDFRGLEPKSFEKGVFSVGIPEHSIFPEINFESLKDIFGLEVSVVTNAKTKEEAKALLKLIGFPIKSS</sequence>
<evidence type="ECO:0000313" key="10">
    <source>
        <dbReference type="Proteomes" id="UP000178197"/>
    </source>
</evidence>
<feature type="domain" description="Large ribosomal subunit protein uL5 N-terminal" evidence="7">
    <location>
        <begin position="25"/>
        <end position="81"/>
    </location>
</feature>
<dbReference type="GO" id="GO:0006412">
    <property type="term" value="P:translation"/>
    <property type="evidence" value="ECO:0007669"/>
    <property type="project" value="UniProtKB-UniRule"/>
</dbReference>
<dbReference type="InterPro" id="IPR020930">
    <property type="entry name" value="Ribosomal_uL5_bac-type"/>
</dbReference>
<dbReference type="Pfam" id="PF00673">
    <property type="entry name" value="Ribosomal_L5_C"/>
    <property type="match status" value="1"/>
</dbReference>
<accession>A0A1F8FI91</accession>
<evidence type="ECO:0000256" key="1">
    <source>
        <dbReference type="ARBA" id="ARBA00008553"/>
    </source>
</evidence>
<protein>
    <recommendedName>
        <fullName evidence="4 5">Large ribosomal subunit protein uL5</fullName>
    </recommendedName>
</protein>
<dbReference type="PROSITE" id="PS00358">
    <property type="entry name" value="RIBOSOMAL_L5"/>
    <property type="match status" value="1"/>
</dbReference>
<evidence type="ECO:0000256" key="4">
    <source>
        <dbReference type="ARBA" id="ARBA00035245"/>
    </source>
</evidence>
<keyword evidence="2 5" id="KW-0689">Ribosomal protein</keyword>